<dbReference type="InterPro" id="IPR021055">
    <property type="entry name" value="T4BSS_IcmL/DotI"/>
</dbReference>
<dbReference type="Pfam" id="PF11393">
    <property type="entry name" value="T4BSS_DotI_IcmL"/>
    <property type="match status" value="1"/>
</dbReference>
<accession>A0A379SEE7</accession>
<dbReference type="EMBL" id="UGWZ01000002">
    <property type="protein sequence ID" value="SUH95407.1"/>
    <property type="molecule type" value="Genomic_DNA"/>
</dbReference>
<dbReference type="CDD" id="cd16385">
    <property type="entry name" value="IcmL"/>
    <property type="match status" value="1"/>
</dbReference>
<evidence type="ECO:0000313" key="1">
    <source>
        <dbReference type="EMBL" id="SUG27992.1"/>
    </source>
</evidence>
<organism evidence="1 4">
    <name type="scientific">Salmonella enterica subsp. arizonae</name>
    <dbReference type="NCBI Taxonomy" id="59203"/>
    <lineage>
        <taxon>Bacteria</taxon>
        <taxon>Pseudomonadati</taxon>
        <taxon>Pseudomonadota</taxon>
        <taxon>Gammaproteobacteria</taxon>
        <taxon>Enterobacterales</taxon>
        <taxon>Enterobacteriaceae</taxon>
        <taxon>Salmonella</taxon>
    </lineage>
</organism>
<reference evidence="3 4" key="1">
    <citation type="submission" date="2018-06" db="EMBL/GenBank/DDBJ databases">
        <authorList>
            <consortium name="Pathogen Informatics"/>
            <person name="Doyle S."/>
        </authorList>
    </citation>
    <scope>NUCLEOTIDE SEQUENCE [LARGE SCALE GENOMIC DNA]</scope>
    <source>
        <strain evidence="2 3">NCTC7295</strain>
        <strain evidence="1 4">NCTC7303</strain>
    </source>
</reference>
<evidence type="ECO:0000313" key="4">
    <source>
        <dbReference type="Proteomes" id="UP000255443"/>
    </source>
</evidence>
<dbReference type="AlphaFoldDB" id="A0A379SEE7"/>
<evidence type="ECO:0000313" key="3">
    <source>
        <dbReference type="Proteomes" id="UP000254124"/>
    </source>
</evidence>
<sequence>MSAENQSPPVPQPQEPDQAALMNTIRIMKQAEQRANLVPGLLKALLCTGTALLISLAGNGVQYLRSTNVEREYFATDNGRLVRLAPTSQPGWSQNDVMSFGSETLSMAFNLDFVHYRSQISALAPRFSDEGFAGYVNALQASNILDTIKKEKMNLTATIGVGVLIRQGQLNNGVWFWTFQYPVKMRLVGQTVSKPEQSFIFEMTIQRVDPRLKPSGMEIRQMISRNAGSN</sequence>
<dbReference type="EMBL" id="UGXC01000001">
    <property type="protein sequence ID" value="SUG27992.1"/>
    <property type="molecule type" value="Genomic_DNA"/>
</dbReference>
<dbReference type="Proteomes" id="UP000254124">
    <property type="component" value="Unassembled WGS sequence"/>
</dbReference>
<proteinExistence type="predicted"/>
<protein>
    <submittedName>
        <fullName evidence="1">TraM-like protein</fullName>
    </submittedName>
</protein>
<gene>
    <name evidence="1" type="primary">traM</name>
    <name evidence="2" type="ORF">NCTC7295_05628</name>
    <name evidence="1" type="ORF">NCTC7303_00098</name>
</gene>
<name>A0A379SEE7_SALER</name>
<dbReference type="Proteomes" id="UP000255443">
    <property type="component" value="Unassembled WGS sequence"/>
</dbReference>
<evidence type="ECO:0000313" key="2">
    <source>
        <dbReference type="EMBL" id="SUH95407.1"/>
    </source>
</evidence>